<comment type="caution">
    <text evidence="1">The sequence shown here is derived from an EMBL/GenBank/DDBJ whole genome shotgun (WGS) entry which is preliminary data.</text>
</comment>
<protein>
    <submittedName>
        <fullName evidence="1">Uncharacterized protein</fullName>
    </submittedName>
</protein>
<dbReference type="Proteomes" id="UP000028631">
    <property type="component" value="Unassembled WGS sequence"/>
</dbReference>
<proteinExistence type="predicted"/>
<keyword evidence="2" id="KW-1185">Reference proteome</keyword>
<dbReference type="AlphaFoldDB" id="A0A085VM21"/>
<dbReference type="PATRIC" id="fig|317.175.peg.1914"/>
<dbReference type="EMBL" id="JPQU01000027">
    <property type="protein sequence ID" value="KFE56484.1"/>
    <property type="molecule type" value="Genomic_DNA"/>
</dbReference>
<evidence type="ECO:0000313" key="1">
    <source>
        <dbReference type="EMBL" id="KFE56484.1"/>
    </source>
</evidence>
<accession>A0A085VM21</accession>
<organism evidence="1 2">
    <name type="scientific">Pseudomonas syringae</name>
    <dbReference type="NCBI Taxonomy" id="317"/>
    <lineage>
        <taxon>Bacteria</taxon>
        <taxon>Pseudomonadati</taxon>
        <taxon>Pseudomonadota</taxon>
        <taxon>Gammaproteobacteria</taxon>
        <taxon>Pseudomonadales</taxon>
        <taxon>Pseudomonadaceae</taxon>
        <taxon>Pseudomonas</taxon>
    </lineage>
</organism>
<reference evidence="1 2" key="1">
    <citation type="submission" date="2014-07" db="EMBL/GenBank/DDBJ databases">
        <title>Draft Genome Sequences of Environmental Pseudomonas syringae strains.</title>
        <authorList>
            <person name="Baltrus D.A."/>
            <person name="Berge O."/>
            <person name="Morris C."/>
        </authorList>
    </citation>
    <scope>NUCLEOTIDE SEQUENCE [LARGE SCALE GENOMIC DNA]</scope>
    <source>
        <strain evidence="1 2">GAW0119</strain>
    </source>
</reference>
<sequence>MITGFHLKYGAFLQADVLMTSPKESDVEDAQFPTYHNYENGGFPLPDSKVTGLAQKILIVNDNFAVAFAGRVDRIHSAVHLIKKLTLDGAELNGDGYLNGLESDSELRDGNFCAIILSAEEEGLLIKNFGAIGKYCNEFFDIVSGGSGAEHAIGYFSNLSLGDFDVPDEDIVVRGTCLALKQYAQHIIDEVDNQEFAESIGDYFGAGFEVAAYYDGKIQKVSDIVYAFAEAELDEDMFLQIEPPKFIMKSTYRNGDLVIRSLLNEIDPDDGYHKRRHDRTFSIPPVIKFHKYAVADDDDADEINFIGDFLCFVIKVKMGAYRSFTIPFIRKYGSDRSFVLNGFLPMCIGEHIMFKYSEVFNSEVLQCVRQHMAENGILWMRND</sequence>
<gene>
    <name evidence="1" type="ORF">IV01_09220</name>
</gene>
<name>A0A085VM21_PSESX</name>
<evidence type="ECO:0000313" key="2">
    <source>
        <dbReference type="Proteomes" id="UP000028631"/>
    </source>
</evidence>